<dbReference type="OrthoDB" id="5513369at2"/>
<evidence type="ECO:0000256" key="1">
    <source>
        <dbReference type="SAM" id="Phobius"/>
    </source>
</evidence>
<name>A0A4P2QAE8_SORCE</name>
<feature type="transmembrane region" description="Helical" evidence="1">
    <location>
        <begin position="172"/>
        <end position="190"/>
    </location>
</feature>
<gene>
    <name evidence="2" type="ORF">SOCEGT47_072070</name>
</gene>
<accession>A0A4P2QAE8</accession>
<feature type="transmembrane region" description="Helical" evidence="1">
    <location>
        <begin position="349"/>
        <end position="370"/>
    </location>
</feature>
<feature type="transmembrane region" description="Helical" evidence="1">
    <location>
        <begin position="112"/>
        <end position="135"/>
    </location>
</feature>
<dbReference type="Proteomes" id="UP000295781">
    <property type="component" value="Chromosome"/>
</dbReference>
<feature type="transmembrane region" description="Helical" evidence="1">
    <location>
        <begin position="147"/>
        <end position="166"/>
    </location>
</feature>
<feature type="transmembrane region" description="Helical" evidence="1">
    <location>
        <begin position="84"/>
        <end position="106"/>
    </location>
</feature>
<protein>
    <submittedName>
        <fullName evidence="2">Uncharacterized protein</fullName>
    </submittedName>
</protein>
<keyword evidence="1" id="KW-1133">Transmembrane helix</keyword>
<keyword evidence="1" id="KW-0812">Transmembrane</keyword>
<organism evidence="2 3">
    <name type="scientific">Sorangium cellulosum</name>
    <name type="common">Polyangium cellulosum</name>
    <dbReference type="NCBI Taxonomy" id="56"/>
    <lineage>
        <taxon>Bacteria</taxon>
        <taxon>Pseudomonadati</taxon>
        <taxon>Myxococcota</taxon>
        <taxon>Polyangia</taxon>
        <taxon>Polyangiales</taxon>
        <taxon>Polyangiaceae</taxon>
        <taxon>Sorangium</taxon>
    </lineage>
</organism>
<dbReference type="AlphaFoldDB" id="A0A4P2QAE8"/>
<evidence type="ECO:0000313" key="3">
    <source>
        <dbReference type="Proteomes" id="UP000295781"/>
    </source>
</evidence>
<feature type="transmembrane region" description="Helical" evidence="1">
    <location>
        <begin position="401"/>
        <end position="419"/>
    </location>
</feature>
<sequence length="420" mass="43071">MNPRAATKLLHRIAHGGLGVAAALLLPRAASLTSQWLLSGVAGPSAVTAYVLTTSHASTIVSLVAVGLASALTHRARLLGAARGRALVAGALAVLGAVAGALTLAVDLALGLGPVAALSAALFAFPTLLACANPVAWPVWQARGRFLALLAVTAVISVGLCFGAALLGMPRLSAVLVGAGVAVPVLAMLGRVQLRRAARYAVLLVRSSVPPSIVNLSTVAIYPLALYQGIPLLGEAKVGTQALCWSIVPLLSTTSQSFASRALTAAALDKRGAEAERRAQALSAWARTVPFTLAVGVAIYLLFVVRVPLLPFTGGAREALPPTFLVSVSVPAISDPLCFFFARSHGGRGLVLGSVLSSLLLAVVLLVWPAGFLDRFGVLGASGLIAVLRMLFLLDVPLLRRITLAALGLLFLGYAVSLLL</sequence>
<evidence type="ECO:0000313" key="2">
    <source>
        <dbReference type="EMBL" id="AUX26637.1"/>
    </source>
</evidence>
<feature type="transmembrane region" description="Helical" evidence="1">
    <location>
        <begin position="284"/>
        <end position="303"/>
    </location>
</feature>
<keyword evidence="1" id="KW-0472">Membrane</keyword>
<proteinExistence type="predicted"/>
<dbReference type="EMBL" id="CP012670">
    <property type="protein sequence ID" value="AUX26637.1"/>
    <property type="molecule type" value="Genomic_DNA"/>
</dbReference>
<feature type="transmembrane region" description="Helical" evidence="1">
    <location>
        <begin position="323"/>
        <end position="342"/>
    </location>
</feature>
<reference evidence="2 3" key="1">
    <citation type="submission" date="2015-09" db="EMBL/GenBank/DDBJ databases">
        <title>Sorangium comparison.</title>
        <authorList>
            <person name="Zaburannyi N."/>
            <person name="Bunk B."/>
            <person name="Overmann J."/>
            <person name="Mueller R."/>
        </authorList>
    </citation>
    <scope>NUCLEOTIDE SEQUENCE [LARGE SCALE GENOMIC DNA]</scope>
    <source>
        <strain evidence="2 3">So ceGT47</strain>
    </source>
</reference>
<dbReference type="RefSeq" id="WP_129354367.1">
    <property type="nucleotide sequence ID" value="NZ_CP012670.1"/>
</dbReference>
<feature type="transmembrane region" description="Helical" evidence="1">
    <location>
        <begin position="47"/>
        <end position="72"/>
    </location>
</feature>